<accession>A0A1G7NFU5</accession>
<dbReference type="AlphaFoldDB" id="A0A1G7NFU5"/>
<dbReference type="EMBL" id="FNCI01000001">
    <property type="protein sequence ID" value="SDF72965.1"/>
    <property type="molecule type" value="Genomic_DNA"/>
</dbReference>
<evidence type="ECO:0000313" key="1">
    <source>
        <dbReference type="EMBL" id="SDF72965.1"/>
    </source>
</evidence>
<dbReference type="RefSeq" id="WP_092522580.1">
    <property type="nucleotide sequence ID" value="NZ_FNCI01000001.1"/>
</dbReference>
<proteinExistence type="predicted"/>
<reference evidence="1 2" key="1">
    <citation type="submission" date="2016-10" db="EMBL/GenBank/DDBJ databases">
        <authorList>
            <person name="de Groot N.N."/>
        </authorList>
    </citation>
    <scope>NUCLEOTIDE SEQUENCE [LARGE SCALE GENOMIC DNA]</scope>
    <source>
        <strain evidence="1 2">BH539</strain>
    </source>
</reference>
<name>A0A1G7NFU5_9GAMM</name>
<dbReference type="STRING" id="284577.SAMN05216571_101421"/>
<dbReference type="OrthoDB" id="8596093at2"/>
<evidence type="ECO:0008006" key="3">
    <source>
        <dbReference type="Google" id="ProtNLM"/>
    </source>
</evidence>
<sequence>MTDTLPIYHYHPYTGEYMGQGEADPSPMEPGEYLIPAHATPIAPPEPQAGFRRIFRAGAWALVEIEPADREPMHETEPDPEPEAPPAEVTHDDLRADLSRVHDSYCNGTTSHRGVVIAIDVEARINAQGTLDAVKRGVKKLPFQWFAGNESISVESVDDMQGIFDAIFGALDCAYDAKSVVLAKIPGIQAPEDYSVETAYNVALSNV</sequence>
<gene>
    <name evidence="1" type="ORF">SAMN05216571_101421</name>
</gene>
<keyword evidence="2" id="KW-1185">Reference proteome</keyword>
<protein>
    <recommendedName>
        <fullName evidence="3">DUF4376 domain-containing protein</fullName>
    </recommendedName>
</protein>
<dbReference type="Proteomes" id="UP000198641">
    <property type="component" value="Unassembled WGS sequence"/>
</dbReference>
<evidence type="ECO:0000313" key="2">
    <source>
        <dbReference type="Proteomes" id="UP000198641"/>
    </source>
</evidence>
<organism evidence="1 2">
    <name type="scientific">Onishia taeanensis</name>
    <dbReference type="NCBI Taxonomy" id="284577"/>
    <lineage>
        <taxon>Bacteria</taxon>
        <taxon>Pseudomonadati</taxon>
        <taxon>Pseudomonadota</taxon>
        <taxon>Gammaproteobacteria</taxon>
        <taxon>Oceanospirillales</taxon>
        <taxon>Halomonadaceae</taxon>
        <taxon>Onishia</taxon>
    </lineage>
</organism>